<dbReference type="Pfam" id="PF01806">
    <property type="entry name" value="Paramyxo_P"/>
    <property type="match status" value="1"/>
</dbReference>
<evidence type="ECO:0000259" key="9">
    <source>
        <dbReference type="Pfam" id="PF01806"/>
    </source>
</evidence>
<sequence length="602" mass="67356">MESDAKNYQIMDSWEEESRDKSTNISSALNIIEFILSTDPQEDLSENDTINTRTQQLSATICQPEIKPTETSKKDSGSTDKNRQSGSSHEYTTEAKDRNIDQETVQRGPGRRGSSDSRAEAVVSGGISRSITDSKNGTQNTENIDLNEIGKMDKDSIEGKMRQSTDVPSEISGSDGIFTTEQSRNSDHGRSLESISTPDTRSISVVTAATPDDEEEILMRNSRMKKSSATHQEDDKRIKKGGKGKDWFKKSKDTDNQISTSDHRTTSKGQKKISKTTTTNTDTKGQTETQTEPSETQPLSWNLTIDNNTDRAEQTSTTPPTATPRSTSTKESIRTNSESKPKTQKTNGKERKDTEESNRFTERAITLLQNLGVIQSTSKLDLYQDKRVVCAANVLNNVDTASKIDFLAGLVIGVSMDNDTKLIQIQNEMLNLKADLKKMDESHRRLIENQREQLSLITSLISNLKIMTERGGKKDQNESNERVSMIKTKSKEEKIKKTRFDPLMEAQGIDKNIPDLYRHAGNTLENDLQVKSEILSSYNESNATRLIPKKVSSTMRSLVAVINNSNLSQSTKQSYINELKHCKSDEEVSELMDMFNEDVNNC</sequence>
<feature type="compositionally biased region" description="Polar residues" evidence="8">
    <location>
        <begin position="47"/>
        <end position="61"/>
    </location>
</feature>
<feature type="compositionally biased region" description="Polar residues" evidence="8">
    <location>
        <begin position="127"/>
        <end position="144"/>
    </location>
</feature>
<evidence type="ECO:0000313" key="10">
    <source>
        <dbReference type="EMBL" id="ARA15374.1"/>
    </source>
</evidence>
<dbReference type="GO" id="GO:0019079">
    <property type="term" value="P:viral genome replication"/>
    <property type="evidence" value="ECO:0007669"/>
    <property type="project" value="InterPro"/>
</dbReference>
<keyword evidence="4" id="KW-0693">Viral RNA replication</keyword>
<evidence type="ECO:0000256" key="6">
    <source>
        <dbReference type="ARBA" id="ARBA00056126"/>
    </source>
</evidence>
<dbReference type="SUPFAM" id="SSF58034">
    <property type="entry name" value="Multimerization domain of the phosphoprotein from sendai virus"/>
    <property type="match status" value="1"/>
</dbReference>
<proteinExistence type="inferred from homology"/>
<evidence type="ECO:0000256" key="1">
    <source>
        <dbReference type="ARBA" id="ARBA00007522"/>
    </source>
</evidence>
<dbReference type="InterPro" id="IPR016075">
    <property type="entry name" value="RNA_pol_Pprot-P_XD_paramyxovir"/>
</dbReference>
<feature type="compositionally biased region" description="Polar residues" evidence="8">
    <location>
        <begin position="193"/>
        <end position="207"/>
    </location>
</feature>
<evidence type="ECO:0000313" key="11">
    <source>
        <dbReference type="EMBL" id="ARB07507.1"/>
    </source>
</evidence>
<evidence type="ECO:0000256" key="8">
    <source>
        <dbReference type="SAM" id="MobiDB-lite"/>
    </source>
</evidence>
<feature type="compositionally biased region" description="Basic and acidic residues" evidence="8">
    <location>
        <begin position="67"/>
        <end position="83"/>
    </location>
</feature>
<feature type="compositionally biased region" description="Basic and acidic residues" evidence="8">
    <location>
        <begin position="91"/>
        <end position="101"/>
    </location>
</feature>
<organism evidence="11">
    <name type="scientific">Human respirovirus 3</name>
    <dbReference type="NCBI Taxonomy" id="11216"/>
    <lineage>
        <taxon>Viruses</taxon>
        <taxon>Riboviria</taxon>
        <taxon>Orthornavirae</taxon>
        <taxon>Negarnaviricota</taxon>
        <taxon>Haploviricotina</taxon>
        <taxon>Monjiviricetes</taxon>
        <taxon>Mononegavirales</taxon>
        <taxon>Paramyxoviridae</taxon>
        <taxon>Feraresvirinae</taxon>
        <taxon>Respirovirus</taxon>
        <taxon>Respirovirus pneumoniae</taxon>
    </lineage>
</organism>
<dbReference type="EMBL" id="KY674937">
    <property type="protein sequence ID" value="ARB07563.1"/>
    <property type="molecule type" value="Viral_cRNA"/>
</dbReference>
<evidence type="ECO:0000313" key="12">
    <source>
        <dbReference type="EMBL" id="ARB07563.1"/>
    </source>
</evidence>
<evidence type="ECO:0000256" key="5">
    <source>
        <dbReference type="ARBA" id="ARBA00023054"/>
    </source>
</evidence>
<keyword evidence="3" id="KW-0597">Phosphoprotein</keyword>
<feature type="domain" description="Paramyxovirinae P phosphoprotein C-terminal" evidence="9">
    <location>
        <begin position="355"/>
        <end position="602"/>
    </location>
</feature>
<comment type="function">
    <text evidence="6">Essential cofactor of the RNA polymerase L that plays a central role in the transcription and replication by forming the polymerase complex with RNA polymerase L and recruiting L to the genomic N-RNA template for RNA synthesis. Also plays a central role in the encapsidation of nascent RNA chains by forming the encapsidation complex with the nucleocapsid protein N (N-P complex). Acts as a chaperone for newly synthesized free N protein, so-called N0, allowing encapsidation of nascent RNA chains during replication. The nucleoprotein protein N prevents excessive phosphorylation of P, which leads to down-regulation of viral transcription/ replication. Participates, together with N, in the formation of viral factories (viroplasms), which are large inclusions in the host cytoplasm where replication takes place. Recruits host PI4KB and remodel the host endoplasmic reticulum membrane to form viral replication factories.</text>
</comment>
<dbReference type="GO" id="GO:0003968">
    <property type="term" value="F:RNA-directed RNA polymerase activity"/>
    <property type="evidence" value="ECO:0007669"/>
    <property type="project" value="InterPro"/>
</dbReference>
<protein>
    <recommendedName>
        <fullName evidence="2">Phosphoprotein</fullName>
    </recommendedName>
</protein>
<feature type="compositionally biased region" description="Basic and acidic residues" evidence="8">
    <location>
        <begin position="231"/>
        <end position="265"/>
    </location>
</feature>
<dbReference type="GO" id="GO:0006351">
    <property type="term" value="P:DNA-templated transcription"/>
    <property type="evidence" value="ECO:0007669"/>
    <property type="project" value="InterPro"/>
</dbReference>
<evidence type="ECO:0000256" key="3">
    <source>
        <dbReference type="ARBA" id="ARBA00022553"/>
    </source>
</evidence>
<dbReference type="EMBL" id="KY674930">
    <property type="protein sequence ID" value="ARB07507.1"/>
    <property type="molecule type" value="Viral_cRNA"/>
</dbReference>
<evidence type="ECO:0000256" key="7">
    <source>
        <dbReference type="SAM" id="Coils"/>
    </source>
</evidence>
<evidence type="ECO:0000256" key="4">
    <source>
        <dbReference type="ARBA" id="ARBA00022953"/>
    </source>
</evidence>
<feature type="compositionally biased region" description="Low complexity" evidence="8">
    <location>
        <begin position="275"/>
        <end position="298"/>
    </location>
</feature>
<keyword evidence="5 7" id="KW-0175">Coiled coil</keyword>
<feature type="compositionally biased region" description="Basic and acidic residues" evidence="8">
    <location>
        <begin position="148"/>
        <end position="163"/>
    </location>
</feature>
<dbReference type="Gene3D" id="1.10.8.10">
    <property type="entry name" value="DNA helicase RuvA subunit, C-terminal domain"/>
    <property type="match status" value="1"/>
</dbReference>
<evidence type="ECO:0000256" key="2">
    <source>
        <dbReference type="ARBA" id="ARBA00020572"/>
    </source>
</evidence>
<feature type="coiled-coil region" evidence="7">
    <location>
        <begin position="422"/>
        <end position="449"/>
    </location>
</feature>
<comment type="similarity">
    <text evidence="1">Belongs to the respirovirus P protein family.</text>
</comment>
<feature type="region of interest" description="Disordered" evidence="8">
    <location>
        <begin position="1"/>
        <end position="22"/>
    </location>
</feature>
<feature type="compositionally biased region" description="Low complexity" evidence="8">
    <location>
        <begin position="315"/>
        <end position="329"/>
    </location>
</feature>
<dbReference type="InterPro" id="IPR002693">
    <property type="entry name" value="Paramyxo_PProtein_C"/>
</dbReference>
<accession>A0A1V0E162</accession>
<dbReference type="GO" id="GO:0003723">
    <property type="term" value="F:RNA binding"/>
    <property type="evidence" value="ECO:0007669"/>
    <property type="project" value="InterPro"/>
</dbReference>
<reference evidence="11" key="1">
    <citation type="submission" date="2017-04" db="EMBL/GenBank/DDBJ databases">
        <title>Genome sequences of viral positives at UW Virology.</title>
        <authorList>
            <person name="Greninger A.L."/>
            <person name="Makhsous N."/>
            <person name="Kuypers J."/>
            <person name="Shean R.C."/>
            <person name="Jerome K.R."/>
        </authorList>
    </citation>
    <scope>NUCLEOTIDE SEQUENCE</scope>
    <source>
        <strain evidence="10">HPIV3/Seattle/USA/9L10/2009</strain>
        <strain evidence="12">HPIV3/Seattle/USA/9P8/2009</strain>
        <strain evidence="11">HPIV3/Seattle/USA/9R3/2009</strain>
    </source>
</reference>
<dbReference type="SUPFAM" id="SSF101089">
    <property type="entry name" value="Phosphoprotein XD domain"/>
    <property type="match status" value="1"/>
</dbReference>
<name>A0A1V0E162_9MONO</name>
<feature type="compositionally biased region" description="Basic and acidic residues" evidence="8">
    <location>
        <begin position="331"/>
        <end position="358"/>
    </location>
</feature>
<dbReference type="EMBL" id="KY684753">
    <property type="protein sequence ID" value="ARA15374.1"/>
    <property type="molecule type" value="Viral_cRNA"/>
</dbReference>
<feature type="region of interest" description="Disordered" evidence="8">
    <location>
        <begin position="39"/>
        <end position="358"/>
    </location>
</feature>